<evidence type="ECO:0000313" key="3">
    <source>
        <dbReference type="EMBL" id="PYB71268.1"/>
    </source>
</evidence>
<protein>
    <recommendedName>
        <fullName evidence="2">Bacteriophage tail tape measure N-terminal domain-containing protein</fullName>
    </recommendedName>
</protein>
<proteinExistence type="predicted"/>
<keyword evidence="1" id="KW-0175">Coiled coil</keyword>
<feature type="domain" description="Bacteriophage tail tape measure N-terminal" evidence="2">
    <location>
        <begin position="77"/>
        <end position="177"/>
    </location>
</feature>
<accession>A0ABX5NMF7</accession>
<dbReference type="Proteomes" id="UP000247536">
    <property type="component" value="Unassembled WGS sequence"/>
</dbReference>
<dbReference type="RefSeq" id="WP_110793058.1">
    <property type="nucleotide sequence ID" value="NZ_QJRY01000007.1"/>
</dbReference>
<dbReference type="EMBL" id="QJRY01000007">
    <property type="protein sequence ID" value="PYB71268.1"/>
    <property type="molecule type" value="Genomic_DNA"/>
</dbReference>
<name>A0ABX5NMF7_9HYPH</name>
<dbReference type="Pfam" id="PF06791">
    <property type="entry name" value="TMP_2"/>
    <property type="match status" value="1"/>
</dbReference>
<reference evidence="3 4" key="1">
    <citation type="submission" date="2018-06" db="EMBL/GenBank/DDBJ databases">
        <title>Rhizobium wuzhouense sp. nov., isolated from roots of Oryza officinalis.</title>
        <authorList>
            <person name="Yuan T."/>
        </authorList>
    </citation>
    <scope>NUCLEOTIDE SEQUENCE [LARGE SCALE GENOMIC DNA]</scope>
    <source>
        <strain evidence="3 4">W44</strain>
    </source>
</reference>
<dbReference type="InterPro" id="IPR009628">
    <property type="entry name" value="Phage_tape_measure_N"/>
</dbReference>
<comment type="caution">
    <text evidence="3">The sequence shown here is derived from an EMBL/GenBank/DDBJ whole genome shotgun (WGS) entry which is preliminary data.</text>
</comment>
<evidence type="ECO:0000259" key="2">
    <source>
        <dbReference type="Pfam" id="PF06791"/>
    </source>
</evidence>
<keyword evidence="4" id="KW-1185">Reference proteome</keyword>
<evidence type="ECO:0000256" key="1">
    <source>
        <dbReference type="SAM" id="Coils"/>
    </source>
</evidence>
<evidence type="ECO:0000313" key="4">
    <source>
        <dbReference type="Proteomes" id="UP000247536"/>
    </source>
</evidence>
<sequence>MATDNEQLVLSISADVRQIQRQLKGLVGQTQRDTKAIEEAFGGIDKAASGAFAGLAANSNKAFNAAGNSGRRYQEAMKASTVQTGNLAAQLNDIGVQLAGGQSPFLIALQQGSQITQALGSGVGARGAVSALAGAFTSLLNPVSLATIGIIALGGSAVQYFTSLLSDGEKTAETLKKQGQLIQQLARDWGDAVPALREYADELERTQKLADLREGVSIVNAGTLEATRSEIASVGVELSDLISQLQAAGEETDVVLGLQDAFNDFAAAANDGSLSVEDVQRVQDALAAAINSTGIPALDAFRSMFDQLSASALSAAGSVQQLNAASGAATTALYPTRGTYAGVDRSADGNIQNAGFMTPENGPTPESRPLIELTGLPKARGGGGRSKAISDAEREKKAVADLIEQLEFEQSILGSTDVEREVANALRRAGAAATDEQRAKIEQLVEATYAEREALKANKDAMQELQNVAKDVLGGIISDLRAGKSGADILANALDRVLSKLVDGALDSFIKNIFGGIGGGGRGGLLGGFIIPGILHSGGVAGRDGYGHGRAVSPSVFSGAKRYHSGGVAGLKPGEIPAILQRGEVVIPRGGKMRGGAETITVNLAADRSVIAETADQRIETASGTIVNVAVQQANQRVVPTMARYQNDKAGAEWR</sequence>
<organism evidence="3 4">
    <name type="scientific">Rhizobium wuzhouense</name>
    <dbReference type="NCBI Taxonomy" id="1986026"/>
    <lineage>
        <taxon>Bacteria</taxon>
        <taxon>Pseudomonadati</taxon>
        <taxon>Pseudomonadota</taxon>
        <taxon>Alphaproteobacteria</taxon>
        <taxon>Hyphomicrobiales</taxon>
        <taxon>Rhizobiaceae</taxon>
        <taxon>Rhizobium/Agrobacterium group</taxon>
        <taxon>Rhizobium</taxon>
    </lineage>
</organism>
<feature type="coiled-coil region" evidence="1">
    <location>
        <begin position="438"/>
        <end position="465"/>
    </location>
</feature>
<gene>
    <name evidence="3" type="ORF">DMY87_18070</name>
</gene>